<comment type="caution">
    <text evidence="6">The sequence shown here is derived from an EMBL/GenBank/DDBJ whole genome shotgun (WGS) entry which is preliminary data.</text>
</comment>
<evidence type="ECO:0000313" key="7">
    <source>
        <dbReference type="Proteomes" id="UP000269412"/>
    </source>
</evidence>
<evidence type="ECO:0000256" key="1">
    <source>
        <dbReference type="ARBA" id="ARBA00004442"/>
    </source>
</evidence>
<dbReference type="InterPro" id="IPR041700">
    <property type="entry name" value="OMP_b-brl_3"/>
</dbReference>
<accession>A0A495DT67</accession>
<keyword evidence="3" id="KW-0998">Cell outer membrane</keyword>
<dbReference type="Pfam" id="PF13620">
    <property type="entry name" value="CarboxypepD_reg"/>
    <property type="match status" value="1"/>
</dbReference>
<dbReference type="InterPro" id="IPR036942">
    <property type="entry name" value="Beta-barrel_TonB_sf"/>
</dbReference>
<keyword evidence="6" id="KW-0675">Receptor</keyword>
<dbReference type="Proteomes" id="UP000269412">
    <property type="component" value="Unassembled WGS sequence"/>
</dbReference>
<evidence type="ECO:0000259" key="5">
    <source>
        <dbReference type="Pfam" id="PF14905"/>
    </source>
</evidence>
<dbReference type="GO" id="GO:0009279">
    <property type="term" value="C:cell outer membrane"/>
    <property type="evidence" value="ECO:0007669"/>
    <property type="project" value="UniProtKB-SubCell"/>
</dbReference>
<feature type="signal peptide" evidence="4">
    <location>
        <begin position="1"/>
        <end position="23"/>
    </location>
</feature>
<protein>
    <submittedName>
        <fullName evidence="6">Outer membrane receptor protein involved in Fe transport</fullName>
    </submittedName>
</protein>
<comment type="subcellular location">
    <subcellularLocation>
        <location evidence="1">Cell outer membrane</location>
    </subcellularLocation>
</comment>
<evidence type="ECO:0000256" key="2">
    <source>
        <dbReference type="ARBA" id="ARBA00023136"/>
    </source>
</evidence>
<dbReference type="AlphaFoldDB" id="A0A495DT67"/>
<dbReference type="Gene3D" id="2.40.170.20">
    <property type="entry name" value="TonB-dependent receptor, beta-barrel domain"/>
    <property type="match status" value="1"/>
</dbReference>
<evidence type="ECO:0000313" key="6">
    <source>
        <dbReference type="EMBL" id="RKR07814.1"/>
    </source>
</evidence>
<proteinExistence type="predicted"/>
<feature type="domain" description="Outer membrane protein beta-barrel" evidence="5">
    <location>
        <begin position="404"/>
        <end position="780"/>
    </location>
</feature>
<organism evidence="6 7">
    <name type="scientific">Maribacter vaceletii</name>
    <dbReference type="NCBI Taxonomy" id="1206816"/>
    <lineage>
        <taxon>Bacteria</taxon>
        <taxon>Pseudomonadati</taxon>
        <taxon>Bacteroidota</taxon>
        <taxon>Flavobacteriia</taxon>
        <taxon>Flavobacteriales</taxon>
        <taxon>Flavobacteriaceae</taxon>
        <taxon>Maribacter</taxon>
    </lineage>
</organism>
<dbReference type="Gene3D" id="2.60.40.1120">
    <property type="entry name" value="Carboxypeptidase-like, regulatory domain"/>
    <property type="match status" value="1"/>
</dbReference>
<keyword evidence="4" id="KW-0732">Signal</keyword>
<dbReference type="SUPFAM" id="SSF49464">
    <property type="entry name" value="Carboxypeptidase regulatory domain-like"/>
    <property type="match status" value="1"/>
</dbReference>
<dbReference type="InterPro" id="IPR037066">
    <property type="entry name" value="Plug_dom_sf"/>
</dbReference>
<dbReference type="OrthoDB" id="8764943at2"/>
<dbReference type="RefSeq" id="WP_121068996.1">
    <property type="nucleotide sequence ID" value="NZ_RBIQ01000011.1"/>
</dbReference>
<keyword evidence="7" id="KW-1185">Reference proteome</keyword>
<gene>
    <name evidence="6" type="ORF">CLV91_2998</name>
</gene>
<evidence type="ECO:0000256" key="4">
    <source>
        <dbReference type="SAM" id="SignalP"/>
    </source>
</evidence>
<dbReference type="EMBL" id="RBIQ01000011">
    <property type="protein sequence ID" value="RKR07814.1"/>
    <property type="molecule type" value="Genomic_DNA"/>
</dbReference>
<dbReference type="InterPro" id="IPR008969">
    <property type="entry name" value="CarboxyPept-like_regulatory"/>
</dbReference>
<dbReference type="Gene3D" id="2.170.130.10">
    <property type="entry name" value="TonB-dependent receptor, plug domain"/>
    <property type="match status" value="1"/>
</dbReference>
<sequence>MKTSFSYFLLVTFLLIQIGQIQAQNSSVSGTVYDENEEPITFANVLLLQQQDSVLVKGVTSNDQGNYLIENIAAGNYILNISLLGFKPYFKQLQLQDSQEILNGITKLEGQNQELEGVAVVGRKLLYEQKSDRLILNVGSLPTFTGNNALQILQKAPGVIVQENSNSISLNNKGEVLLMINDRISRVPQGVLIQQLKGMRAENIDRIELIHQPGAKYDANNAAGIIHIVLKENSIYGMSGNTSLTVGIGQREKFSGNLDLNFRNDRLNIYANTTGFQNKSPLWSVNHFREYEFEGDQYYYENRLNFTNPTFNSISFNLGADFEIDKNNIIGAVFGFSKSNMSGVDFKSNSTGAMNQMSNTNSQFLMGMDNPNRNSFFNLNYFRKLNPNSSINIDMDRVALDVQNFSGLTFIDLSSGQEMIEANRNSNFEIYTVKADFERKTENGTKLETGVKGTFNNSNTVSQRRTRNSGVWSENTSFRMNDDISETILGAYASYSKKWNEKWESDLGLRLEHYNYELTDAEGNNDFMVTYNNLFPVLRTSYVIDSLNTMTLSFNRRIERPAFMKIAGFNLLIDPSLFVTSNTRIRPSFTNAIRLTYQLRSFLLAVEVNKTRGAISFYNTVDKEQNLQTSTPINFDSMSGVLITMSFPVKVSKLWKMNWNLDGAYKKVKDASNRPLPFEKGVIGVTAQLTNVFELGNSWTANIDGRYMSPFITGDQVHYLRHFVNFGISKKFKNESSLTFSIQDITASSGNIDWEYEQPELGVKTYGNNDFSERVFQVTYSFPFGNQKVKEKRKRVTGSQEERNRM</sequence>
<dbReference type="SUPFAM" id="SSF56935">
    <property type="entry name" value="Porins"/>
    <property type="match status" value="1"/>
</dbReference>
<name>A0A495DT67_9FLAO</name>
<keyword evidence="2" id="KW-0472">Membrane</keyword>
<evidence type="ECO:0000256" key="3">
    <source>
        <dbReference type="ARBA" id="ARBA00023237"/>
    </source>
</evidence>
<reference evidence="6 7" key="1">
    <citation type="submission" date="2018-10" db="EMBL/GenBank/DDBJ databases">
        <title>Genomic Encyclopedia of Archaeal and Bacterial Type Strains, Phase II (KMG-II): from individual species to whole genera.</title>
        <authorList>
            <person name="Goeker M."/>
        </authorList>
    </citation>
    <scope>NUCLEOTIDE SEQUENCE [LARGE SCALE GENOMIC DNA]</scope>
    <source>
        <strain evidence="6 7">DSM 25230</strain>
    </source>
</reference>
<dbReference type="Pfam" id="PF14905">
    <property type="entry name" value="OMP_b-brl_3"/>
    <property type="match status" value="1"/>
</dbReference>
<feature type="chain" id="PRO_5019734294" evidence="4">
    <location>
        <begin position="24"/>
        <end position="806"/>
    </location>
</feature>